<feature type="region of interest" description="Disordered" evidence="2">
    <location>
        <begin position="776"/>
        <end position="873"/>
    </location>
</feature>
<dbReference type="InterPro" id="IPR002550">
    <property type="entry name" value="CNNM"/>
</dbReference>
<dbReference type="GO" id="GO:0016020">
    <property type="term" value="C:membrane"/>
    <property type="evidence" value="ECO:0007669"/>
    <property type="project" value="UniProtKB-UniRule"/>
</dbReference>
<evidence type="ECO:0000256" key="1">
    <source>
        <dbReference type="PROSITE-ProRule" id="PRU01193"/>
    </source>
</evidence>
<dbReference type="Proteomes" id="UP000008867">
    <property type="component" value="Chromosome 6"/>
</dbReference>
<protein>
    <recommendedName>
        <fullName evidence="4">CNNM transmembrane domain-containing protein</fullName>
    </recommendedName>
</protein>
<dbReference type="GO" id="GO:0030026">
    <property type="term" value="P:intracellular manganese ion homeostasis"/>
    <property type="evidence" value="ECO:0007669"/>
    <property type="project" value="TreeGrafter"/>
</dbReference>
<feature type="compositionally biased region" description="Low complexity" evidence="2">
    <location>
        <begin position="827"/>
        <end position="842"/>
    </location>
</feature>
<evidence type="ECO:0000313" key="6">
    <source>
        <dbReference type="Proteomes" id="UP000008867"/>
    </source>
</evidence>
<evidence type="ECO:0000313" key="5">
    <source>
        <dbReference type="EMBL" id="CBQ73066.1"/>
    </source>
</evidence>
<dbReference type="SUPFAM" id="SSF54631">
    <property type="entry name" value="CBS-domain pair"/>
    <property type="match status" value="1"/>
</dbReference>
<dbReference type="InterPro" id="IPR045095">
    <property type="entry name" value="ACDP"/>
</dbReference>
<proteinExistence type="predicted"/>
<dbReference type="GO" id="GO:0005737">
    <property type="term" value="C:cytoplasm"/>
    <property type="evidence" value="ECO:0007669"/>
    <property type="project" value="TreeGrafter"/>
</dbReference>
<dbReference type="HOGENOM" id="CLU_005479_0_0_1"/>
<dbReference type="OrthoDB" id="5353557at2759"/>
<dbReference type="Gene3D" id="3.10.580.10">
    <property type="entry name" value="CBS-domain"/>
    <property type="match status" value="2"/>
</dbReference>
<dbReference type="eggNOG" id="KOG2118">
    <property type="taxonomic scope" value="Eukaryota"/>
</dbReference>
<dbReference type="InterPro" id="IPR046342">
    <property type="entry name" value="CBS_dom_sf"/>
</dbReference>
<feature type="region of interest" description="Disordered" evidence="2">
    <location>
        <begin position="891"/>
        <end position="989"/>
    </location>
</feature>
<feature type="transmembrane region" description="Helical" evidence="3">
    <location>
        <begin position="294"/>
        <end position="313"/>
    </location>
</feature>
<feature type="domain" description="CNNM transmembrane" evidence="4">
    <location>
        <begin position="205"/>
        <end position="388"/>
    </location>
</feature>
<feature type="transmembrane region" description="Helical" evidence="3">
    <location>
        <begin position="325"/>
        <end position="344"/>
    </location>
</feature>
<sequence>MESPANDGPDLDDCRGLTPLLRSSTASACFTNRRRPASASASTASSAARARSSFSVFLLLLGSLAFFLAFCASSVQAYVVPDAVHQPQSRGDAPLSDIAYHDRVIASAHPGSVLNAQPSSFDLSSPASASQRDILRWIQSESHHAKLGGGGGDSSESQAFLDELYQRLSIQRRSVTHHPKSSRFRFWKRAEPSSNQAQCHETELSQAQKAIYGVLIPILVVLSGLFAGLTLGYMSLDETQLQVLALQGTPKQKRYAEKIMPIRKDGHLLLTTLLIANMITNETLPIIADPLLGGGVQAVIVSIVLVVIFAELIPQSVCSRYGLAIGAKLAPLTRVVIVILWPIAYPVSRVLHWTLGPHHGIVYRRSELKELVNMHAATAGRGDLNNDTVTIVGGALDLQEKVVKQAMTPIDGVFMISIDSKLGYETLQQIVSSGHSRIPIYQEIEIPVNRARGGSGTVTPNRVGLFGALSRKTSATQTKGSSDDQRTLEGSVTTDKDFASTHVESQDSGATAAAADKAGAANTTMIKRKKIIGALLVKQCVLLDPEDETPVRDMVINALPTVPADEPLLNLLNVFQEGRSHLAIVSSRTRRSSPGSFVDLGSDTDPRKTQAAQRSNTAARVQDLGDIDEEKQLDASAIKKSGFWSRHLRRHHRQQAKANSLDLPPEARGDDIDAGAVATQMAQRDVPIGIITLEDVLEELIGEEILDEYDSEVEQNFAQISPPPSPGHKEMVDKKVETPGDADEVQLPGAALKLPASPKIALPRFKLGRNASQKGVDSVAAADNGSVPATPVMESSVDVPSTRGAASQRESVHFPFDVTESQARLASRPSSRPGSRPGSPGPCSALATSTDEQPALIAPRANKPVVIRHQAPDGTIATAIVGESLLRGRTTALATERTGSGDVSRSNTPSGTRVSRFKSTPLPGSVPSTPVPGAAPRGRAFGKPEVGSALAEEDKATTVAVASPEELDADDEDKQLGGGGSNTDETSIL</sequence>
<evidence type="ECO:0000256" key="3">
    <source>
        <dbReference type="SAM" id="Phobius"/>
    </source>
</evidence>
<reference evidence="5 6" key="1">
    <citation type="journal article" date="2010" name="Science">
        <title>Pathogenicity determinants in smut fungi revealed by genome comparison.</title>
        <authorList>
            <person name="Schirawski J."/>
            <person name="Mannhaupt G."/>
            <person name="Muench K."/>
            <person name="Brefort T."/>
            <person name="Schipper K."/>
            <person name="Doehlemann G."/>
            <person name="Di Stasio M."/>
            <person name="Roessel N."/>
            <person name="Mendoza-Mendoza A."/>
            <person name="Pester D."/>
            <person name="Mueller O."/>
            <person name="Winterberg B."/>
            <person name="Meyer E."/>
            <person name="Ghareeb H."/>
            <person name="Wollenberg T."/>
            <person name="Muensterkoetter M."/>
            <person name="Wong P."/>
            <person name="Walter M."/>
            <person name="Stukenbrock E."/>
            <person name="Gueldener U."/>
            <person name="Kahmann R."/>
        </authorList>
    </citation>
    <scope>NUCLEOTIDE SEQUENCE [LARGE SCALE GENOMIC DNA]</scope>
    <source>
        <strain evidence="6">SRZ2</strain>
    </source>
</reference>
<accession>E7A0Q9</accession>
<evidence type="ECO:0000256" key="2">
    <source>
        <dbReference type="SAM" id="MobiDB-lite"/>
    </source>
</evidence>
<feature type="transmembrane region" description="Helical" evidence="3">
    <location>
        <begin position="56"/>
        <end position="79"/>
    </location>
</feature>
<dbReference type="PANTHER" id="PTHR12064">
    <property type="entry name" value="METAL TRANSPORTER CNNM"/>
    <property type="match status" value="1"/>
</dbReference>
<dbReference type="EMBL" id="FQ311471">
    <property type="protein sequence ID" value="CBQ73066.1"/>
    <property type="molecule type" value="Genomic_DNA"/>
</dbReference>
<dbReference type="Pfam" id="PF01595">
    <property type="entry name" value="CNNM"/>
    <property type="match status" value="1"/>
</dbReference>
<organism evidence="5 6">
    <name type="scientific">Sporisorium reilianum (strain SRZ2)</name>
    <name type="common">Maize head smut fungus</name>
    <dbReference type="NCBI Taxonomy" id="999809"/>
    <lineage>
        <taxon>Eukaryota</taxon>
        <taxon>Fungi</taxon>
        <taxon>Dikarya</taxon>
        <taxon>Basidiomycota</taxon>
        <taxon>Ustilaginomycotina</taxon>
        <taxon>Ustilaginomycetes</taxon>
        <taxon>Ustilaginales</taxon>
        <taxon>Ustilaginaceae</taxon>
        <taxon>Sporisorium</taxon>
    </lineage>
</organism>
<dbReference type="VEuPathDB" id="FungiDB:sr13730"/>
<keyword evidence="1 3" id="KW-0812">Transmembrane</keyword>
<feature type="transmembrane region" description="Helical" evidence="3">
    <location>
        <begin position="210"/>
        <end position="234"/>
    </location>
</feature>
<dbReference type="PANTHER" id="PTHR12064:SF90">
    <property type="entry name" value="CNNM TRANSMEMBRANE DOMAIN-CONTAINING PROTEIN"/>
    <property type="match status" value="1"/>
</dbReference>
<keyword evidence="1 3" id="KW-0472">Membrane</keyword>
<keyword evidence="6" id="KW-1185">Reference proteome</keyword>
<dbReference type="AlphaFoldDB" id="E7A0Q9"/>
<gene>
    <name evidence="5" type="ORF">sr13730</name>
</gene>
<keyword evidence="1 3" id="KW-1133">Transmembrane helix</keyword>
<evidence type="ECO:0000259" key="4">
    <source>
        <dbReference type="PROSITE" id="PS51846"/>
    </source>
</evidence>
<name>E7A0Q9_SPORE</name>
<feature type="region of interest" description="Disordered" evidence="2">
    <location>
        <begin position="587"/>
        <end position="617"/>
    </location>
</feature>
<dbReference type="PROSITE" id="PS51846">
    <property type="entry name" value="CNNM"/>
    <property type="match status" value="1"/>
</dbReference>
<dbReference type="GO" id="GO:0010960">
    <property type="term" value="P:magnesium ion homeostasis"/>
    <property type="evidence" value="ECO:0007669"/>
    <property type="project" value="InterPro"/>
</dbReference>
<feature type="compositionally biased region" description="Polar residues" evidence="2">
    <location>
        <begin position="897"/>
        <end position="913"/>
    </location>
</feature>